<accession>A0A7Y9UMK2</accession>
<dbReference type="PANTHER" id="PTHR33371:SF16">
    <property type="entry name" value="MCE-FAMILY PROTEIN MCE3F"/>
    <property type="match status" value="1"/>
</dbReference>
<dbReference type="NCBIfam" id="TIGR00996">
    <property type="entry name" value="Mtu_fam_mce"/>
    <property type="match status" value="1"/>
</dbReference>
<evidence type="ECO:0000313" key="4">
    <source>
        <dbReference type="Proteomes" id="UP000540656"/>
    </source>
</evidence>
<dbReference type="InterPro" id="IPR003399">
    <property type="entry name" value="Mce/MlaD"/>
</dbReference>
<evidence type="ECO:0000259" key="2">
    <source>
        <dbReference type="Pfam" id="PF02470"/>
    </source>
</evidence>
<dbReference type="RefSeq" id="WP_179500834.1">
    <property type="nucleotide sequence ID" value="NZ_JACCAA010000001.1"/>
</dbReference>
<dbReference type="AlphaFoldDB" id="A0A7Y9UMK2"/>
<sequence>MMTRGVKIRLMAFVVLSAVGIVYVTANYLGLVDRVLGRGITVHATLPDSGGLFVGSEVTYRGTKVGKVSDMKVTKKGLLVDMKIEDGYRIPKDSPVKVHNLSAVGEQYIDFLPEDGEGPYAEEGYTFRGTKDSLPVGEDEVLIKLDAFVNSVDKDNLSSFIKELGAMFKDTGRPLQKLIDSGSEFIDVASAHTQETIKLLDTGLKVLETQQGQGENIKAFSRDLASLTEVLKNKDGDLRKILELTPEAATEIDGLLQDLEPTLPVLLANMITTSQVAVNHLDGIEQLLVSFPLAVASGFTGTPGDGWGHVNIQLAQSPGPCRGEGYMPATEWRRGDQLDDTAVYPAKCLNPGKSVQRGSVFAPGRSQGANSTGKSYRGTYNPSTGEVDGAMDKDGNPISVHSPQNLSVLGNDSWKWLLVGPVAD</sequence>
<protein>
    <submittedName>
        <fullName evidence="3">Phospholipid/cholesterol/gamma-HCH transport system substrate-binding protein</fullName>
    </submittedName>
</protein>
<dbReference type="PANTHER" id="PTHR33371">
    <property type="entry name" value="INTERMEMBRANE PHOSPHOLIPID TRANSPORT SYSTEM BINDING PROTEIN MLAD-RELATED"/>
    <property type="match status" value="1"/>
</dbReference>
<name>A0A7Y9UMK2_9ACTN</name>
<dbReference type="InterPro" id="IPR005693">
    <property type="entry name" value="Mce"/>
</dbReference>
<feature type="region of interest" description="Disordered" evidence="1">
    <location>
        <begin position="355"/>
        <end position="404"/>
    </location>
</feature>
<proteinExistence type="predicted"/>
<keyword evidence="4" id="KW-1185">Reference proteome</keyword>
<dbReference type="Proteomes" id="UP000540656">
    <property type="component" value="Unassembled WGS sequence"/>
</dbReference>
<evidence type="ECO:0000256" key="1">
    <source>
        <dbReference type="SAM" id="MobiDB-lite"/>
    </source>
</evidence>
<reference evidence="3 4" key="1">
    <citation type="submission" date="2020-07" db="EMBL/GenBank/DDBJ databases">
        <title>Sequencing the genomes of 1000 actinobacteria strains.</title>
        <authorList>
            <person name="Klenk H.-P."/>
        </authorList>
    </citation>
    <scope>NUCLEOTIDE SEQUENCE [LARGE SCALE GENOMIC DNA]</scope>
    <source>
        <strain evidence="3 4">DSM 23819</strain>
    </source>
</reference>
<evidence type="ECO:0000313" key="3">
    <source>
        <dbReference type="EMBL" id="NYG57583.1"/>
    </source>
</evidence>
<dbReference type="InterPro" id="IPR052336">
    <property type="entry name" value="MlaD_Phospholipid_Transporter"/>
</dbReference>
<dbReference type="GO" id="GO:0005576">
    <property type="term" value="C:extracellular region"/>
    <property type="evidence" value="ECO:0007669"/>
    <property type="project" value="TreeGrafter"/>
</dbReference>
<gene>
    <name evidence="3" type="ORF">BJ980_000506</name>
</gene>
<dbReference type="Pfam" id="PF02470">
    <property type="entry name" value="MlaD"/>
    <property type="match status" value="1"/>
</dbReference>
<comment type="caution">
    <text evidence="3">The sequence shown here is derived from an EMBL/GenBank/DDBJ whole genome shotgun (WGS) entry which is preliminary data.</text>
</comment>
<dbReference type="EMBL" id="JACCAA010000001">
    <property type="protein sequence ID" value="NYG57583.1"/>
    <property type="molecule type" value="Genomic_DNA"/>
</dbReference>
<feature type="compositionally biased region" description="Polar residues" evidence="1">
    <location>
        <begin position="367"/>
        <end position="384"/>
    </location>
</feature>
<organism evidence="3 4">
    <name type="scientific">Nocardioides daedukensis</name>
    <dbReference type="NCBI Taxonomy" id="634462"/>
    <lineage>
        <taxon>Bacteria</taxon>
        <taxon>Bacillati</taxon>
        <taxon>Actinomycetota</taxon>
        <taxon>Actinomycetes</taxon>
        <taxon>Propionibacteriales</taxon>
        <taxon>Nocardioidaceae</taxon>
        <taxon>Nocardioides</taxon>
    </lineage>
</organism>
<feature type="domain" description="Mce/MlaD" evidence="2">
    <location>
        <begin position="38"/>
        <end position="113"/>
    </location>
</feature>